<sequence length="464" mass="47809">MAFNANKPADTEFIADGPGVVRENQRALKEDRIVDAGKLRGLSPGHSSGQIPISDGTVCANLNADRLDGQDASAFAGAGHGHANVTTSSSGFMSNADKTKLDGIAAGAEVNQNAFANVKVGGTSLQADAKADTLELVAGANIVLTPDATNDKVTIEVSGKVASAAQADDAATVGGVGPSDFHKVLLQNSPYAITNGTGPTVAPLASCRGMRVDFIKDFPIGSPYRTVLTLRGNSANGAVQIALPYNSTDQRIYFRYQHYTATAWSDWFSLWNSGNGGSGSGLDADMLDGLHLSDIQTLINARVPSADVSTSSAAGKIPKAGADGKLAAGFLPVLEETAANILSRLLAVDGAGSGLDADLLDGYHADDFLRSTGVSLGNSGYQRFSSGLIIQWARWTGTGSLQSITFPLVFPGYCYVVVPATILTAPASAVAAPAVGSITRTGFKVVSYASTQGAEFNAYIAIGR</sequence>
<dbReference type="Gene3D" id="2.60.40.3940">
    <property type="match status" value="1"/>
</dbReference>
<dbReference type="Proteomes" id="UP000671879">
    <property type="component" value="Chromosome"/>
</dbReference>
<evidence type="ECO:0000313" key="3">
    <source>
        <dbReference type="Proteomes" id="UP000671879"/>
    </source>
</evidence>
<dbReference type="RefSeq" id="WP_274374482.1">
    <property type="nucleotide sequence ID" value="NZ_CP072943.1"/>
</dbReference>
<feature type="domain" description="Putative tail fiber protein gp53-like C-terminal" evidence="1">
    <location>
        <begin position="383"/>
        <end position="464"/>
    </location>
</feature>
<name>A0A9Q7ASE0_9BACT</name>
<organism evidence="2 3">
    <name type="scientific">Aminithiophilus ramosus</name>
    <dbReference type="NCBI Taxonomy" id="3029084"/>
    <lineage>
        <taxon>Bacteria</taxon>
        <taxon>Thermotogati</taxon>
        <taxon>Synergistota</taxon>
        <taxon>Synergistia</taxon>
        <taxon>Synergistales</taxon>
        <taxon>Aminithiophilaceae</taxon>
        <taxon>Aminithiophilus</taxon>
    </lineage>
</organism>
<evidence type="ECO:0000313" key="2">
    <source>
        <dbReference type="EMBL" id="QTX33857.1"/>
    </source>
</evidence>
<dbReference type="InterPro" id="IPR054075">
    <property type="entry name" value="Gp53-like_C"/>
</dbReference>
<dbReference type="CDD" id="cd19958">
    <property type="entry name" value="pyocin_knob"/>
    <property type="match status" value="1"/>
</dbReference>
<reference evidence="3" key="1">
    <citation type="submission" date="2021-04" db="EMBL/GenBank/DDBJ databases">
        <title>A novel Synergistetes isolate from a pyrite-forming mixed culture.</title>
        <authorList>
            <person name="Bunk B."/>
            <person name="Sproer C."/>
            <person name="Spring S."/>
            <person name="Pester M."/>
        </authorList>
    </citation>
    <scope>NUCLEOTIDE SEQUENCE [LARGE SCALE GENOMIC DNA]</scope>
    <source>
        <strain evidence="3">J.5.4.2-T.3.5.2</strain>
    </source>
</reference>
<keyword evidence="3" id="KW-1185">Reference proteome</keyword>
<dbReference type="AlphaFoldDB" id="A0A9Q7ASE0"/>
<protein>
    <recommendedName>
        <fullName evidence="1">Putative tail fiber protein gp53-like C-terminal domain-containing protein</fullName>
    </recommendedName>
</protein>
<proteinExistence type="predicted"/>
<dbReference type="KEGG" id="aram:KAR29_04730"/>
<dbReference type="Pfam" id="PF21882">
    <property type="entry name" value="Gp53-like_C"/>
    <property type="match status" value="1"/>
</dbReference>
<dbReference type="EMBL" id="CP072943">
    <property type="protein sequence ID" value="QTX33857.1"/>
    <property type="molecule type" value="Genomic_DNA"/>
</dbReference>
<accession>A0A9Q7ASE0</accession>
<evidence type="ECO:0000259" key="1">
    <source>
        <dbReference type="Pfam" id="PF21882"/>
    </source>
</evidence>
<gene>
    <name evidence="2" type="ORF">KAR29_04730</name>
</gene>